<dbReference type="Gene3D" id="1.10.520.20">
    <property type="entry name" value="N-terminal domain of the delta subunit of the F1F0-ATP synthase"/>
    <property type="match status" value="1"/>
</dbReference>
<dbReference type="PANTHER" id="PTHR11910">
    <property type="entry name" value="ATP SYNTHASE DELTA CHAIN"/>
    <property type="match status" value="1"/>
</dbReference>
<dbReference type="HAMAP" id="MF_01416">
    <property type="entry name" value="ATP_synth_delta_bact"/>
    <property type="match status" value="1"/>
</dbReference>
<keyword evidence="9" id="KW-1185">Reference proteome</keyword>
<evidence type="ECO:0000256" key="5">
    <source>
        <dbReference type="ARBA" id="ARBA00023136"/>
    </source>
</evidence>
<dbReference type="EMBL" id="JBBAXC010000020">
    <property type="protein sequence ID" value="MEI5909103.1"/>
    <property type="molecule type" value="Genomic_DNA"/>
</dbReference>
<comment type="caution">
    <text evidence="8">The sequence shown here is derived from an EMBL/GenBank/DDBJ whole genome shotgun (WGS) entry which is preliminary data.</text>
</comment>
<dbReference type="Proteomes" id="UP001312865">
    <property type="component" value="Unassembled WGS sequence"/>
</dbReference>
<keyword evidence="4 7" id="KW-0406">Ion transport</keyword>
<dbReference type="NCBIfam" id="NF004403">
    <property type="entry name" value="PRK05758.2-4"/>
    <property type="match status" value="1"/>
</dbReference>
<evidence type="ECO:0000256" key="7">
    <source>
        <dbReference type="HAMAP-Rule" id="MF_01416"/>
    </source>
</evidence>
<dbReference type="InterPro" id="IPR000711">
    <property type="entry name" value="ATPase_OSCP/dsu"/>
</dbReference>
<keyword evidence="7" id="KW-0139">CF(1)</keyword>
<keyword evidence="2 7" id="KW-0813">Transport</keyword>
<evidence type="ECO:0000313" key="9">
    <source>
        <dbReference type="Proteomes" id="UP001312865"/>
    </source>
</evidence>
<sequence>MSNAIAKRYALALFELAQSHNQLDLVEEELRAVKEVFEQNGEFLELLESPKLSTEEKKKLVVESFKKASPILLNTLMLLIDRQRQEHVVGVADQFIHLANGAKGIAEATVYSTKPLSDVEKAAVSSTFAPKVGKQTLKIENKIDSGLIGGLKLRIGNRIFDGSISGKLHRLERQLIDTQS</sequence>
<keyword evidence="7" id="KW-1003">Cell membrane</keyword>
<dbReference type="NCBIfam" id="TIGR01145">
    <property type="entry name" value="ATP_synt_delta"/>
    <property type="match status" value="1"/>
</dbReference>
<proteinExistence type="inferred from homology"/>
<dbReference type="RefSeq" id="WP_336588550.1">
    <property type="nucleotide sequence ID" value="NZ_JBBAXC010000020.1"/>
</dbReference>
<keyword evidence="3 7" id="KW-0375">Hydrogen ion transport</keyword>
<evidence type="ECO:0000256" key="6">
    <source>
        <dbReference type="ARBA" id="ARBA00023310"/>
    </source>
</evidence>
<evidence type="ECO:0000313" key="8">
    <source>
        <dbReference type="EMBL" id="MEI5909103.1"/>
    </source>
</evidence>
<comment type="subcellular location">
    <subcellularLocation>
        <location evidence="7">Cell membrane</location>
        <topology evidence="7">Peripheral membrane protein</topology>
    </subcellularLocation>
    <subcellularLocation>
        <location evidence="1">Membrane</location>
    </subcellularLocation>
</comment>
<comment type="function">
    <text evidence="7">F(1)F(0) ATP synthase produces ATP from ADP in the presence of a proton or sodium gradient. F-type ATPases consist of two structural domains, F(1) containing the extramembraneous catalytic core and F(0) containing the membrane proton channel, linked together by a central stalk and a peripheral stalk. During catalysis, ATP synthesis in the catalytic domain of F(1) is coupled via a rotary mechanism of the central stalk subunits to proton translocation.</text>
</comment>
<evidence type="ECO:0000256" key="4">
    <source>
        <dbReference type="ARBA" id="ARBA00023065"/>
    </source>
</evidence>
<protein>
    <recommendedName>
        <fullName evidence="7">ATP synthase subunit delta</fullName>
    </recommendedName>
    <alternativeName>
        <fullName evidence="7">ATP synthase F(1) sector subunit delta</fullName>
    </alternativeName>
    <alternativeName>
        <fullName evidence="7">F-type ATPase subunit delta</fullName>
        <shortName evidence="7">F-ATPase subunit delta</shortName>
    </alternativeName>
</protein>
<dbReference type="InterPro" id="IPR026015">
    <property type="entry name" value="ATP_synth_OSCP/delta_N_sf"/>
</dbReference>
<evidence type="ECO:0000256" key="2">
    <source>
        <dbReference type="ARBA" id="ARBA00022448"/>
    </source>
</evidence>
<gene>
    <name evidence="7" type="primary">atpH</name>
    <name evidence="8" type="ORF">WAK64_18800</name>
</gene>
<organism evidence="8 9">
    <name type="scientific">Bacillus spongiae</name>
    <dbReference type="NCBI Taxonomy" id="2683610"/>
    <lineage>
        <taxon>Bacteria</taxon>
        <taxon>Bacillati</taxon>
        <taxon>Bacillota</taxon>
        <taxon>Bacilli</taxon>
        <taxon>Bacillales</taxon>
        <taxon>Bacillaceae</taxon>
        <taxon>Bacillus</taxon>
    </lineage>
</organism>
<evidence type="ECO:0000256" key="1">
    <source>
        <dbReference type="ARBA" id="ARBA00004370"/>
    </source>
</evidence>
<comment type="function">
    <text evidence="7">This protein is part of the stalk that links CF(0) to CF(1). It either transmits conformational changes from CF(0) to CF(1) or is implicated in proton conduction.</text>
</comment>
<dbReference type="Pfam" id="PF00213">
    <property type="entry name" value="OSCP"/>
    <property type="match status" value="1"/>
</dbReference>
<dbReference type="PRINTS" id="PR00125">
    <property type="entry name" value="ATPASEDELTA"/>
</dbReference>
<accession>A0ABU8HJ06</accession>
<keyword evidence="5 7" id="KW-0472">Membrane</keyword>
<evidence type="ECO:0000256" key="3">
    <source>
        <dbReference type="ARBA" id="ARBA00022781"/>
    </source>
</evidence>
<name>A0ABU8HJ06_9BACI</name>
<reference evidence="8 9" key="1">
    <citation type="journal article" date="2018" name="J. Microbiol.">
        <title>Bacillus spongiae sp. nov., isolated from sponge of Jeju Island.</title>
        <authorList>
            <person name="Lee G.E."/>
            <person name="Im W.T."/>
            <person name="Park J.S."/>
        </authorList>
    </citation>
    <scope>NUCLEOTIDE SEQUENCE [LARGE SCALE GENOMIC DNA]</scope>
    <source>
        <strain evidence="8 9">135PIL107-10</strain>
    </source>
</reference>
<comment type="similarity">
    <text evidence="7">Belongs to the ATPase delta chain family.</text>
</comment>
<keyword evidence="6 7" id="KW-0066">ATP synthesis</keyword>
<dbReference type="SUPFAM" id="SSF47928">
    <property type="entry name" value="N-terminal domain of the delta subunit of the F1F0-ATP synthase"/>
    <property type="match status" value="1"/>
</dbReference>